<dbReference type="FunFam" id="3.40.50.300:FF:000356">
    <property type="entry name" value="DNA repair protein RecN"/>
    <property type="match status" value="1"/>
</dbReference>
<evidence type="ECO:0000256" key="4">
    <source>
        <dbReference type="ARBA" id="ARBA00022741"/>
    </source>
</evidence>
<dbReference type="KEGG" id="mpaf:R5R33_12970"/>
<sequence>MLLHLSISQFTLVDQLELEFGPGTSTLTGETGAGKSITLDALGLALGDRGNAELVRAGAQRADIHATFDISNHRDARDWLEEQELDAGREVILRRTIGADGRSRAYINGQPVTLLQLRALGEQLIDIHSQHEHQSLLKKETHRRLLDEYAHAEAQSAEVRIHFKTWQDQYRRYRKLADGAEETQARRDLLEYQLQELEQLNLKPGELDELESEQRQLANAGDILNGSYQLAALLNGGEGDIAEQLHRALHLVSAMPEQTQALMDVAQMLDSARIQIDEAASTLSRHIDRFEMDPERLAEVEERLSAIYSIARKHRVQPDQLPEVQLQWQQELDEIGAPDALDKLAGECERLEKAFRASAGKLSKLRAAAAKKLAEAVNAQLADLAMPHARVELALTELEKPASTGLEEVEILIATNPGQPARALGKIASGGELSRVSLAIQVVTAQTSRTPTLVFDEVDVGIGGATGDVVGKLLRQLGERGQVICVTHLAQVAARAHRQYLVEKHSDGAAAFVALRELQDGERSAEIARMLGGEATAQSLAHAEEMLSRA</sequence>
<dbReference type="NCBIfam" id="TIGR00634">
    <property type="entry name" value="recN"/>
    <property type="match status" value="1"/>
</dbReference>
<evidence type="ECO:0000313" key="12">
    <source>
        <dbReference type="Proteomes" id="UP001302477"/>
    </source>
</evidence>
<keyword evidence="6" id="KW-0067">ATP-binding</keyword>
<evidence type="ECO:0000256" key="2">
    <source>
        <dbReference type="ARBA" id="ARBA00009441"/>
    </source>
</evidence>
<feature type="domain" description="RecF/RecN/SMC N-terminal" evidence="10">
    <location>
        <begin position="3"/>
        <end position="508"/>
    </location>
</feature>
<keyword evidence="4" id="KW-0547">Nucleotide-binding</keyword>
<dbReference type="GO" id="GO:0043590">
    <property type="term" value="C:bacterial nucleoid"/>
    <property type="evidence" value="ECO:0007669"/>
    <property type="project" value="TreeGrafter"/>
</dbReference>
<dbReference type="Pfam" id="PF02463">
    <property type="entry name" value="SMC_N"/>
    <property type="match status" value="1"/>
</dbReference>
<comment type="similarity">
    <text evidence="2 9">Belongs to the RecN family.</text>
</comment>
<dbReference type="PANTHER" id="PTHR11059:SF0">
    <property type="entry name" value="DNA REPAIR PROTEIN RECN"/>
    <property type="match status" value="1"/>
</dbReference>
<evidence type="ECO:0000259" key="10">
    <source>
        <dbReference type="Pfam" id="PF02463"/>
    </source>
</evidence>
<dbReference type="AlphaFoldDB" id="A0AAU0MXV4"/>
<keyword evidence="7 9" id="KW-0234">DNA repair</keyword>
<dbReference type="GO" id="GO:0005524">
    <property type="term" value="F:ATP binding"/>
    <property type="evidence" value="ECO:0007669"/>
    <property type="project" value="UniProtKB-KW"/>
</dbReference>
<dbReference type="Proteomes" id="UP001302477">
    <property type="component" value="Chromosome"/>
</dbReference>
<evidence type="ECO:0000256" key="6">
    <source>
        <dbReference type="ARBA" id="ARBA00022840"/>
    </source>
</evidence>
<dbReference type="PIRSF" id="PIRSF003128">
    <property type="entry name" value="RecN"/>
    <property type="match status" value="1"/>
</dbReference>
<dbReference type="FunFam" id="3.40.50.300:FF:000319">
    <property type="entry name" value="DNA repair protein RecN"/>
    <property type="match status" value="1"/>
</dbReference>
<dbReference type="SUPFAM" id="SSF52540">
    <property type="entry name" value="P-loop containing nucleoside triphosphate hydrolases"/>
    <property type="match status" value="1"/>
</dbReference>
<organism evidence="11 12">
    <name type="scientific">Microbulbifer pacificus</name>
    <dbReference type="NCBI Taxonomy" id="407164"/>
    <lineage>
        <taxon>Bacteria</taxon>
        <taxon>Pseudomonadati</taxon>
        <taxon>Pseudomonadota</taxon>
        <taxon>Gammaproteobacteria</taxon>
        <taxon>Cellvibrionales</taxon>
        <taxon>Microbulbiferaceae</taxon>
        <taxon>Microbulbifer</taxon>
    </lineage>
</organism>
<dbReference type="Gene3D" id="3.40.50.300">
    <property type="entry name" value="P-loop containing nucleotide triphosphate hydrolases"/>
    <property type="match status" value="2"/>
</dbReference>
<dbReference type="CDD" id="cd03241">
    <property type="entry name" value="ABC_RecN"/>
    <property type="match status" value="2"/>
</dbReference>
<dbReference type="InterPro" id="IPR003395">
    <property type="entry name" value="RecF/RecN/SMC_N"/>
</dbReference>
<dbReference type="GO" id="GO:0006281">
    <property type="term" value="P:DNA repair"/>
    <property type="evidence" value="ECO:0007669"/>
    <property type="project" value="UniProtKB-KW"/>
</dbReference>
<keyword evidence="5 9" id="KW-0227">DNA damage</keyword>
<reference evidence="11 12" key="1">
    <citation type="submission" date="2023-10" db="EMBL/GenBank/DDBJ databases">
        <title>Description of Microbulbifer bruguierae sp. nov., isolated from the sediments of mangrove plant Bruguiera sexangula and comparative genomic analyses of the genus Microbulbifer.</title>
        <authorList>
            <person name="Long M."/>
        </authorList>
    </citation>
    <scope>NUCLEOTIDE SEQUENCE [LARGE SCALE GENOMIC DNA]</scope>
    <source>
        <strain evidence="11 12">SPO729</strain>
    </source>
</reference>
<proteinExistence type="inferred from homology"/>
<evidence type="ECO:0000256" key="3">
    <source>
        <dbReference type="ARBA" id="ARBA00021315"/>
    </source>
</evidence>
<dbReference type="RefSeq" id="WP_318953124.1">
    <property type="nucleotide sequence ID" value="NZ_CP137555.1"/>
</dbReference>
<dbReference type="PANTHER" id="PTHR11059">
    <property type="entry name" value="DNA REPAIR PROTEIN RECN"/>
    <property type="match status" value="1"/>
</dbReference>
<evidence type="ECO:0000256" key="8">
    <source>
        <dbReference type="ARBA" id="ARBA00033408"/>
    </source>
</evidence>
<dbReference type="GO" id="GO:0006310">
    <property type="term" value="P:DNA recombination"/>
    <property type="evidence" value="ECO:0007669"/>
    <property type="project" value="InterPro"/>
</dbReference>
<evidence type="ECO:0000256" key="1">
    <source>
        <dbReference type="ARBA" id="ARBA00003618"/>
    </source>
</evidence>
<comment type="function">
    <text evidence="1 9">May be involved in recombinational repair of damaged DNA.</text>
</comment>
<dbReference type="InterPro" id="IPR027417">
    <property type="entry name" value="P-loop_NTPase"/>
</dbReference>
<gene>
    <name evidence="11" type="primary">recN</name>
    <name evidence="11" type="ORF">R5R33_12970</name>
</gene>
<evidence type="ECO:0000256" key="9">
    <source>
        <dbReference type="PIRNR" id="PIRNR003128"/>
    </source>
</evidence>
<name>A0AAU0MXV4_9GAMM</name>
<keyword evidence="12" id="KW-1185">Reference proteome</keyword>
<evidence type="ECO:0000256" key="7">
    <source>
        <dbReference type="ARBA" id="ARBA00023204"/>
    </source>
</evidence>
<dbReference type="GO" id="GO:0009432">
    <property type="term" value="P:SOS response"/>
    <property type="evidence" value="ECO:0007669"/>
    <property type="project" value="UniProtKB-ARBA"/>
</dbReference>
<dbReference type="EMBL" id="CP137555">
    <property type="protein sequence ID" value="WOX04648.1"/>
    <property type="molecule type" value="Genomic_DNA"/>
</dbReference>
<evidence type="ECO:0000256" key="5">
    <source>
        <dbReference type="ARBA" id="ARBA00022763"/>
    </source>
</evidence>
<protein>
    <recommendedName>
        <fullName evidence="3 9">DNA repair protein RecN</fullName>
    </recommendedName>
    <alternativeName>
        <fullName evidence="8 9">Recombination protein N</fullName>
    </alternativeName>
</protein>
<evidence type="ECO:0000313" key="11">
    <source>
        <dbReference type="EMBL" id="WOX04648.1"/>
    </source>
</evidence>
<dbReference type="NCBIfam" id="NF008121">
    <property type="entry name" value="PRK10869.1"/>
    <property type="match status" value="1"/>
</dbReference>
<accession>A0AAU0MXV4</accession>
<dbReference type="InterPro" id="IPR004604">
    <property type="entry name" value="DNA_recomb/repair_RecN"/>
</dbReference>